<dbReference type="GO" id="GO:0009052">
    <property type="term" value="P:pentose-phosphate shunt, non-oxidative branch"/>
    <property type="evidence" value="ECO:0007669"/>
    <property type="project" value="UniProtKB-UniRule"/>
</dbReference>
<comment type="caution">
    <text evidence="4">The sequence shown here is derived from an EMBL/GenBank/DDBJ whole genome shotgun (WGS) entry which is preliminary data.</text>
</comment>
<dbReference type="PANTHER" id="PTHR11934:SF0">
    <property type="entry name" value="RIBOSE-5-PHOSPHATE ISOMERASE"/>
    <property type="match status" value="1"/>
</dbReference>
<evidence type="ECO:0000256" key="2">
    <source>
        <dbReference type="ARBA" id="ARBA00023235"/>
    </source>
</evidence>
<proteinExistence type="inferred from homology"/>
<feature type="binding site" evidence="3">
    <location>
        <begin position="29"/>
        <end position="32"/>
    </location>
    <ligand>
        <name>substrate</name>
    </ligand>
</feature>
<feature type="binding site" evidence="3">
    <location>
        <begin position="85"/>
        <end position="88"/>
    </location>
    <ligand>
        <name>substrate</name>
    </ligand>
</feature>
<dbReference type="CDD" id="cd01398">
    <property type="entry name" value="RPI_A"/>
    <property type="match status" value="1"/>
</dbReference>
<dbReference type="GO" id="GO:0006014">
    <property type="term" value="P:D-ribose metabolic process"/>
    <property type="evidence" value="ECO:0007669"/>
    <property type="project" value="TreeGrafter"/>
</dbReference>
<sequence>MKQINEQKQLVGEAAAAYIEDGMMVGLGTGSTVYYTILKLAQRIKAEGLNIQTVSTSKRTTELAKSNGITVLDLNKVEHVDLTIDGCDEFDPLLRGIKGGGGALLFEKIVAAASERNIWVADSSKAVKQLGKFPLPVEVLPFGHTHVLRTFKNEGMEAAIRQAPDGTTYYTDSGNIIIDLYLQEINDPTALSLWLNSIPGVIENGLFINIADKVIFIKDNAVQEMQR</sequence>
<feature type="binding site" evidence="3">
    <location>
        <begin position="98"/>
        <end position="101"/>
    </location>
    <ligand>
        <name>substrate</name>
    </ligand>
</feature>
<dbReference type="EMBL" id="BMIR01000017">
    <property type="protein sequence ID" value="GGE49818.1"/>
    <property type="molecule type" value="Genomic_DNA"/>
</dbReference>
<comment type="pathway">
    <text evidence="3">Carbohydrate degradation; pentose phosphate pathway; D-ribose 5-phosphate from D-ribulose 5-phosphate (non-oxidative stage): step 1/1.</text>
</comment>
<evidence type="ECO:0000256" key="1">
    <source>
        <dbReference type="ARBA" id="ARBA00001713"/>
    </source>
</evidence>
<dbReference type="UniPathway" id="UPA00115">
    <property type="reaction ID" value="UER00412"/>
</dbReference>
<comment type="function">
    <text evidence="3">Catalyzes the reversible conversion of ribose-5-phosphate to ribulose 5-phosphate.</text>
</comment>
<reference evidence="4" key="1">
    <citation type="journal article" date="2014" name="Int. J. Syst. Evol. Microbiol.">
        <title>Complete genome sequence of Corynebacterium casei LMG S-19264T (=DSM 44701T), isolated from a smear-ripened cheese.</title>
        <authorList>
            <consortium name="US DOE Joint Genome Institute (JGI-PGF)"/>
            <person name="Walter F."/>
            <person name="Albersmeier A."/>
            <person name="Kalinowski J."/>
            <person name="Ruckert C."/>
        </authorList>
    </citation>
    <scope>NUCLEOTIDE SEQUENCE</scope>
    <source>
        <strain evidence="4">CGMCC 1.15371</strain>
    </source>
</reference>
<feature type="active site" description="Proton acceptor" evidence="3">
    <location>
        <position position="107"/>
    </location>
</feature>
<dbReference type="InterPro" id="IPR020672">
    <property type="entry name" value="Ribose5P_isomerase_typA_subgr"/>
</dbReference>
<name>A0A8J2YL06_9BACL</name>
<reference evidence="4" key="2">
    <citation type="submission" date="2020-09" db="EMBL/GenBank/DDBJ databases">
        <authorList>
            <person name="Sun Q."/>
            <person name="Zhou Y."/>
        </authorList>
    </citation>
    <scope>NUCLEOTIDE SEQUENCE</scope>
    <source>
        <strain evidence="4">CGMCC 1.15371</strain>
    </source>
</reference>
<dbReference type="RefSeq" id="WP_188696187.1">
    <property type="nucleotide sequence ID" value="NZ_BMIR01000017.1"/>
</dbReference>
<feature type="binding site" evidence="3">
    <location>
        <position position="125"/>
    </location>
    <ligand>
        <name>substrate</name>
    </ligand>
</feature>
<dbReference type="Gene3D" id="3.30.70.260">
    <property type="match status" value="1"/>
</dbReference>
<dbReference type="Proteomes" id="UP000628775">
    <property type="component" value="Unassembled WGS sequence"/>
</dbReference>
<comment type="catalytic activity">
    <reaction evidence="1 3">
        <text>aldehydo-D-ribose 5-phosphate = D-ribulose 5-phosphate</text>
        <dbReference type="Rhea" id="RHEA:14657"/>
        <dbReference type="ChEBI" id="CHEBI:58121"/>
        <dbReference type="ChEBI" id="CHEBI:58273"/>
        <dbReference type="EC" id="5.3.1.6"/>
    </reaction>
</comment>
<dbReference type="HAMAP" id="MF_00170">
    <property type="entry name" value="Rib_5P_isom_A"/>
    <property type="match status" value="1"/>
</dbReference>
<dbReference type="GO" id="GO:0004751">
    <property type="term" value="F:ribose-5-phosphate isomerase activity"/>
    <property type="evidence" value="ECO:0007669"/>
    <property type="project" value="UniProtKB-UniRule"/>
</dbReference>
<dbReference type="SUPFAM" id="SSF100950">
    <property type="entry name" value="NagB/RpiA/CoA transferase-like"/>
    <property type="match status" value="1"/>
</dbReference>
<dbReference type="FunFam" id="3.40.50.1360:FF:000001">
    <property type="entry name" value="Ribose-5-phosphate isomerase A"/>
    <property type="match status" value="1"/>
</dbReference>
<dbReference type="GO" id="GO:0005829">
    <property type="term" value="C:cytosol"/>
    <property type="evidence" value="ECO:0007669"/>
    <property type="project" value="TreeGrafter"/>
</dbReference>
<comment type="subunit">
    <text evidence="3">Homodimer.</text>
</comment>
<accession>A0A8J2YL06</accession>
<dbReference type="Gene3D" id="3.40.50.1360">
    <property type="match status" value="1"/>
</dbReference>
<comment type="similarity">
    <text evidence="3">Belongs to the ribose 5-phosphate isomerase family.</text>
</comment>
<evidence type="ECO:0000256" key="3">
    <source>
        <dbReference type="HAMAP-Rule" id="MF_00170"/>
    </source>
</evidence>
<dbReference type="AlphaFoldDB" id="A0A8J2YL06"/>
<dbReference type="NCBIfam" id="NF001924">
    <property type="entry name" value="PRK00702.1"/>
    <property type="match status" value="1"/>
</dbReference>
<keyword evidence="5" id="KW-1185">Reference proteome</keyword>
<dbReference type="InterPro" id="IPR004788">
    <property type="entry name" value="Ribose5P_isomerase_type_A"/>
</dbReference>
<dbReference type="InterPro" id="IPR037171">
    <property type="entry name" value="NagB/RpiA_transferase-like"/>
</dbReference>
<dbReference type="EC" id="5.3.1.6" evidence="3"/>
<organism evidence="4 5">
    <name type="scientific">Pullulanibacillus camelliae</name>
    <dbReference type="NCBI Taxonomy" id="1707096"/>
    <lineage>
        <taxon>Bacteria</taxon>
        <taxon>Bacillati</taxon>
        <taxon>Bacillota</taxon>
        <taxon>Bacilli</taxon>
        <taxon>Bacillales</taxon>
        <taxon>Sporolactobacillaceae</taxon>
        <taxon>Pullulanibacillus</taxon>
    </lineage>
</organism>
<gene>
    <name evidence="3 4" type="primary">rpiA</name>
    <name evidence="4" type="ORF">GCM10011391_30740</name>
</gene>
<protein>
    <recommendedName>
        <fullName evidence="3">Ribose-5-phosphate isomerase A</fullName>
        <ecNumber evidence="3">5.3.1.6</ecNumber>
    </recommendedName>
    <alternativeName>
        <fullName evidence="3">Phosphoriboisomerase A</fullName>
        <shortName evidence="3">PRI</shortName>
    </alternativeName>
</protein>
<dbReference type="PANTHER" id="PTHR11934">
    <property type="entry name" value="RIBOSE-5-PHOSPHATE ISOMERASE"/>
    <property type="match status" value="1"/>
</dbReference>
<dbReference type="NCBIfam" id="TIGR00021">
    <property type="entry name" value="rpiA"/>
    <property type="match status" value="1"/>
</dbReference>
<evidence type="ECO:0000313" key="4">
    <source>
        <dbReference type="EMBL" id="GGE49818.1"/>
    </source>
</evidence>
<dbReference type="Pfam" id="PF06026">
    <property type="entry name" value="Rib_5-P_isom_A"/>
    <property type="match status" value="1"/>
</dbReference>
<keyword evidence="2 3" id="KW-0413">Isomerase</keyword>
<evidence type="ECO:0000313" key="5">
    <source>
        <dbReference type="Proteomes" id="UP000628775"/>
    </source>
</evidence>
<dbReference type="SUPFAM" id="SSF75445">
    <property type="entry name" value="D-ribose-5-phosphate isomerase (RpiA), lid domain"/>
    <property type="match status" value="1"/>
</dbReference>